<dbReference type="Pfam" id="PF20421">
    <property type="entry name" value="DHR-2_Lobe_C"/>
    <property type="match status" value="1"/>
</dbReference>
<dbReference type="Gene3D" id="1.20.58.740">
    <property type="match status" value="1"/>
</dbReference>
<gene>
    <name evidence="3" type="ORF">HERILL_LOCUS3086</name>
</gene>
<comment type="similarity">
    <text evidence="1">Belongs to the DOCK family.</text>
</comment>
<dbReference type="PANTHER" id="PTHR23317:SF26">
    <property type="entry name" value="ZIZIMIN, ISOFORM K"/>
    <property type="match status" value="1"/>
</dbReference>
<dbReference type="EMBL" id="LR899009">
    <property type="protein sequence ID" value="CAD7079899.1"/>
    <property type="molecule type" value="Genomic_DNA"/>
</dbReference>
<feature type="domain" description="DOCKER" evidence="2">
    <location>
        <begin position="1"/>
        <end position="160"/>
    </location>
</feature>
<dbReference type="InterPro" id="IPR043162">
    <property type="entry name" value="DOCK_C_lobe_C"/>
</dbReference>
<name>A0A7R8UG07_HERIL</name>
<evidence type="ECO:0000256" key="1">
    <source>
        <dbReference type="PROSITE-ProRule" id="PRU00984"/>
    </source>
</evidence>
<proteinExistence type="inferred from homology"/>
<reference evidence="3 4" key="1">
    <citation type="submission" date="2020-11" db="EMBL/GenBank/DDBJ databases">
        <authorList>
            <person name="Wallbank WR R."/>
            <person name="Pardo Diaz C."/>
            <person name="Kozak K."/>
            <person name="Martin S."/>
            <person name="Jiggins C."/>
            <person name="Moest M."/>
            <person name="Warren A I."/>
            <person name="Generalovic N T."/>
            <person name="Byers J.R.P. K."/>
            <person name="Montejo-Kovacevich G."/>
            <person name="Yen C E."/>
        </authorList>
    </citation>
    <scope>NUCLEOTIDE SEQUENCE [LARGE SCALE GENOMIC DNA]</scope>
</reference>
<sequence>MFEFGILSNILVASISQYSFPYVLKRIPVKGHQIIELSPIEVAIDEMQTKVSKLEEVILPPADVKKLQLRLQGSVAATVNVGPLAYATAFLDPKVVGKYEIDRVEDLKDMFRDFIGVCNTALQLNARMISSDQKEYHSALKENYKKLCSALSDLLDEPFTPIEDGMATQRNSMALFSGTPHNGSSA</sequence>
<dbReference type="OrthoDB" id="47328at2759"/>
<dbReference type="GO" id="GO:0005085">
    <property type="term" value="F:guanyl-nucleotide exchange factor activity"/>
    <property type="evidence" value="ECO:0007669"/>
    <property type="project" value="InterPro"/>
</dbReference>
<dbReference type="InterPro" id="IPR046773">
    <property type="entry name" value="DOCKER_Lobe_C"/>
</dbReference>
<dbReference type="AlphaFoldDB" id="A0A7R8UG07"/>
<dbReference type="InterPro" id="IPR026791">
    <property type="entry name" value="DOCK"/>
</dbReference>
<dbReference type="InterPro" id="IPR027357">
    <property type="entry name" value="DOCKER_dom"/>
</dbReference>
<dbReference type="PANTHER" id="PTHR23317">
    <property type="entry name" value="DEDICATOR OF CYTOKINESIS DOCK"/>
    <property type="match status" value="1"/>
</dbReference>
<protein>
    <recommendedName>
        <fullName evidence="2">DOCKER domain-containing protein</fullName>
    </recommendedName>
</protein>
<evidence type="ECO:0000313" key="3">
    <source>
        <dbReference type="EMBL" id="CAD7079899.1"/>
    </source>
</evidence>
<accession>A0A7R8UG07</accession>
<organism evidence="3 4">
    <name type="scientific">Hermetia illucens</name>
    <name type="common">Black soldier fly</name>
    <dbReference type="NCBI Taxonomy" id="343691"/>
    <lineage>
        <taxon>Eukaryota</taxon>
        <taxon>Metazoa</taxon>
        <taxon>Ecdysozoa</taxon>
        <taxon>Arthropoda</taxon>
        <taxon>Hexapoda</taxon>
        <taxon>Insecta</taxon>
        <taxon>Pterygota</taxon>
        <taxon>Neoptera</taxon>
        <taxon>Endopterygota</taxon>
        <taxon>Diptera</taxon>
        <taxon>Brachycera</taxon>
        <taxon>Stratiomyomorpha</taxon>
        <taxon>Stratiomyidae</taxon>
        <taxon>Hermetiinae</taxon>
        <taxon>Hermetia</taxon>
    </lineage>
</organism>
<dbReference type="InParanoid" id="A0A7R8UG07"/>
<dbReference type="Proteomes" id="UP000594454">
    <property type="component" value="Chromosome 1"/>
</dbReference>
<keyword evidence="4" id="KW-1185">Reference proteome</keyword>
<evidence type="ECO:0000313" key="4">
    <source>
        <dbReference type="Proteomes" id="UP000594454"/>
    </source>
</evidence>
<dbReference type="GO" id="GO:0007264">
    <property type="term" value="P:small GTPase-mediated signal transduction"/>
    <property type="evidence" value="ECO:0007669"/>
    <property type="project" value="InterPro"/>
</dbReference>
<evidence type="ECO:0000259" key="2">
    <source>
        <dbReference type="PROSITE" id="PS51651"/>
    </source>
</evidence>
<dbReference type="PROSITE" id="PS51651">
    <property type="entry name" value="DOCKER"/>
    <property type="match status" value="1"/>
</dbReference>